<comment type="caution">
    <text evidence="2">The sequence shown here is derived from an EMBL/GenBank/DDBJ whole genome shotgun (WGS) entry which is preliminary data.</text>
</comment>
<keyword evidence="3" id="KW-1185">Reference proteome</keyword>
<dbReference type="AlphaFoldDB" id="A0A2U1PA62"/>
<feature type="region of interest" description="Disordered" evidence="1">
    <location>
        <begin position="343"/>
        <end position="366"/>
    </location>
</feature>
<evidence type="ECO:0000313" key="3">
    <source>
        <dbReference type="Proteomes" id="UP000245207"/>
    </source>
</evidence>
<evidence type="ECO:0000313" key="2">
    <source>
        <dbReference type="EMBL" id="PWA82617.1"/>
    </source>
</evidence>
<organism evidence="2 3">
    <name type="scientific">Artemisia annua</name>
    <name type="common">Sweet wormwood</name>
    <dbReference type="NCBI Taxonomy" id="35608"/>
    <lineage>
        <taxon>Eukaryota</taxon>
        <taxon>Viridiplantae</taxon>
        <taxon>Streptophyta</taxon>
        <taxon>Embryophyta</taxon>
        <taxon>Tracheophyta</taxon>
        <taxon>Spermatophyta</taxon>
        <taxon>Magnoliopsida</taxon>
        <taxon>eudicotyledons</taxon>
        <taxon>Gunneridae</taxon>
        <taxon>Pentapetalae</taxon>
        <taxon>asterids</taxon>
        <taxon>campanulids</taxon>
        <taxon>Asterales</taxon>
        <taxon>Asteraceae</taxon>
        <taxon>Asteroideae</taxon>
        <taxon>Anthemideae</taxon>
        <taxon>Artemisiinae</taxon>
        <taxon>Artemisia</taxon>
    </lineage>
</organism>
<dbReference type="PANTHER" id="PTHR31569">
    <property type="entry name" value="SWIM-TYPE DOMAIN-CONTAINING PROTEIN"/>
    <property type="match status" value="1"/>
</dbReference>
<dbReference type="EMBL" id="PKPP01001453">
    <property type="protein sequence ID" value="PWA82617.1"/>
    <property type="molecule type" value="Genomic_DNA"/>
</dbReference>
<gene>
    <name evidence="2" type="ORF">CTI12_AA174070</name>
</gene>
<protein>
    <submittedName>
        <fullName evidence="2">Uncharacterized protein</fullName>
    </submittedName>
</protein>
<name>A0A2U1PA62_ARTAN</name>
<dbReference type="InterPro" id="IPR052579">
    <property type="entry name" value="Zinc_finger_SWIM"/>
</dbReference>
<dbReference type="OrthoDB" id="1582947at2759"/>
<dbReference type="Proteomes" id="UP000245207">
    <property type="component" value="Unassembled WGS sequence"/>
</dbReference>
<dbReference type="PANTHER" id="PTHR31569:SF4">
    <property type="entry name" value="SWIM-TYPE DOMAIN-CONTAINING PROTEIN"/>
    <property type="match status" value="1"/>
</dbReference>
<dbReference type="STRING" id="35608.A0A2U1PA62"/>
<sequence>MSFFDDGQFFYGTEEAQNYTWTPPFFDDGQFCYRTEEAQNSTSPFSKDEVFGSREDMMNWVKNTSYSLGYVIVTLTSKKSKNGLMNKLFLMCDRSGVLKYIHDSWLDKYKTRFVSASIDQSLNFGNHTSNRVESQHAKLKKYLESARINLDKFSLNFGNHTSNRVESQHAKLKKYLESARINLDKFVGCIDKIVKSKLTAIRASFGKSEISRYHHHNKPCFDLLRGFVSNEALELMVKEIDRSNEFQLDSSTCGCQLYNSCGLPCACRLSLYMTSGIFWRTLDLSPAISLQSDNICCDAELNHVKEHFNNQTDARKRSVLRKLVDIFNPSKTSIKPPKFFEIDPNMQPKRHGSSSNSQGGRTHNLIPDLNEELPASEEQFKNLSRKIQKFSILISQTQVYKMSKQMETVDLDPSLSVLVSLKMIGL</sequence>
<reference evidence="2 3" key="1">
    <citation type="journal article" date="2018" name="Mol. Plant">
        <title>The genome of Artemisia annua provides insight into the evolution of Asteraceae family and artemisinin biosynthesis.</title>
        <authorList>
            <person name="Shen Q."/>
            <person name="Zhang L."/>
            <person name="Liao Z."/>
            <person name="Wang S."/>
            <person name="Yan T."/>
            <person name="Shi P."/>
            <person name="Liu M."/>
            <person name="Fu X."/>
            <person name="Pan Q."/>
            <person name="Wang Y."/>
            <person name="Lv Z."/>
            <person name="Lu X."/>
            <person name="Zhang F."/>
            <person name="Jiang W."/>
            <person name="Ma Y."/>
            <person name="Chen M."/>
            <person name="Hao X."/>
            <person name="Li L."/>
            <person name="Tang Y."/>
            <person name="Lv G."/>
            <person name="Zhou Y."/>
            <person name="Sun X."/>
            <person name="Brodelius P.E."/>
            <person name="Rose J.K.C."/>
            <person name="Tang K."/>
        </authorList>
    </citation>
    <scope>NUCLEOTIDE SEQUENCE [LARGE SCALE GENOMIC DNA]</scope>
    <source>
        <strain evidence="3">cv. Huhao1</strain>
        <tissue evidence="2">Leaf</tissue>
    </source>
</reference>
<proteinExistence type="predicted"/>
<accession>A0A2U1PA62</accession>
<evidence type="ECO:0000256" key="1">
    <source>
        <dbReference type="SAM" id="MobiDB-lite"/>
    </source>
</evidence>